<organism evidence="2 3">
    <name type="scientific">Ancylobacter crimeensis</name>
    <dbReference type="NCBI Taxonomy" id="2579147"/>
    <lineage>
        <taxon>Bacteria</taxon>
        <taxon>Pseudomonadati</taxon>
        <taxon>Pseudomonadota</taxon>
        <taxon>Alphaproteobacteria</taxon>
        <taxon>Hyphomicrobiales</taxon>
        <taxon>Xanthobacteraceae</taxon>
        <taxon>Ancylobacter</taxon>
    </lineage>
</organism>
<dbReference type="RefSeq" id="WP_247027536.1">
    <property type="nucleotide sequence ID" value="NZ_JALKCH010000003.1"/>
</dbReference>
<dbReference type="Proteomes" id="UP001203284">
    <property type="component" value="Unassembled WGS sequence"/>
</dbReference>
<evidence type="ECO:0000313" key="3">
    <source>
        <dbReference type="Proteomes" id="UP001203284"/>
    </source>
</evidence>
<feature type="transmembrane region" description="Helical" evidence="1">
    <location>
        <begin position="136"/>
        <end position="157"/>
    </location>
</feature>
<evidence type="ECO:0000313" key="2">
    <source>
        <dbReference type="EMBL" id="MCK0196458.1"/>
    </source>
</evidence>
<keyword evidence="1" id="KW-1133">Transmembrane helix</keyword>
<keyword evidence="1" id="KW-0812">Transmembrane</keyword>
<sequence>MSGHADGRIALNVDDPKQLLDMLDPHPFRERGLDGEVEDYIHDRALDLPAAAPIAITVHLPAERASPTVIASLPAVFTAHFTRRAERVSRDLSRLLATGLRALVIGLVVLGLSLLVGQALVNLFPNSRLANVMMEGLVIFGWVANWHPMEIFLFEWWPLAAERRLCRRLAAASVTVLSGPAVASSAS</sequence>
<feature type="transmembrane region" description="Helical" evidence="1">
    <location>
        <begin position="92"/>
        <end position="116"/>
    </location>
</feature>
<keyword evidence="3" id="KW-1185">Reference proteome</keyword>
<keyword evidence="1" id="KW-0472">Membrane</keyword>
<reference evidence="2 3" key="1">
    <citation type="submission" date="2022-04" db="EMBL/GenBank/DDBJ databases">
        <authorList>
            <person name="Grouzdev D.S."/>
            <person name="Pantiukh K.S."/>
            <person name="Krutkina M.S."/>
        </authorList>
    </citation>
    <scope>NUCLEOTIDE SEQUENCE [LARGE SCALE GENOMIC DNA]</scope>
    <source>
        <strain evidence="2 3">6x-1</strain>
    </source>
</reference>
<gene>
    <name evidence="2" type="ORF">MWN34_05965</name>
</gene>
<protein>
    <submittedName>
        <fullName evidence="2">Uncharacterized protein</fullName>
    </submittedName>
</protein>
<proteinExistence type="predicted"/>
<accession>A0ABT0D932</accession>
<comment type="caution">
    <text evidence="2">The sequence shown here is derived from an EMBL/GenBank/DDBJ whole genome shotgun (WGS) entry which is preliminary data.</text>
</comment>
<dbReference type="EMBL" id="JALKCH010000003">
    <property type="protein sequence ID" value="MCK0196458.1"/>
    <property type="molecule type" value="Genomic_DNA"/>
</dbReference>
<name>A0ABT0D932_9HYPH</name>
<evidence type="ECO:0000256" key="1">
    <source>
        <dbReference type="SAM" id="Phobius"/>
    </source>
</evidence>